<evidence type="ECO:0000256" key="1">
    <source>
        <dbReference type="SAM" id="MobiDB-lite"/>
    </source>
</evidence>
<protein>
    <submittedName>
        <fullName evidence="2">Uncharacterized protein</fullName>
    </submittedName>
</protein>
<keyword evidence="3" id="KW-1185">Reference proteome</keyword>
<name>A0A9R1XVQ2_LACSA</name>
<gene>
    <name evidence="2" type="ORF">LSAT_V11C100032210</name>
</gene>
<reference evidence="2 3" key="1">
    <citation type="journal article" date="2017" name="Nat. Commun.">
        <title>Genome assembly with in vitro proximity ligation data and whole-genome triplication in lettuce.</title>
        <authorList>
            <person name="Reyes-Chin-Wo S."/>
            <person name="Wang Z."/>
            <person name="Yang X."/>
            <person name="Kozik A."/>
            <person name="Arikit S."/>
            <person name="Song C."/>
            <person name="Xia L."/>
            <person name="Froenicke L."/>
            <person name="Lavelle D.O."/>
            <person name="Truco M.J."/>
            <person name="Xia R."/>
            <person name="Zhu S."/>
            <person name="Xu C."/>
            <person name="Xu H."/>
            <person name="Xu X."/>
            <person name="Cox K."/>
            <person name="Korf I."/>
            <person name="Meyers B.C."/>
            <person name="Michelmore R.W."/>
        </authorList>
    </citation>
    <scope>NUCLEOTIDE SEQUENCE [LARGE SCALE GENOMIC DNA]</scope>
    <source>
        <strain evidence="3">cv. Salinas</strain>
        <tissue evidence="2">Seedlings</tissue>
    </source>
</reference>
<dbReference type="AlphaFoldDB" id="A0A9R1XVQ2"/>
<evidence type="ECO:0000313" key="2">
    <source>
        <dbReference type="EMBL" id="KAJ0227664.1"/>
    </source>
</evidence>
<evidence type="ECO:0000313" key="3">
    <source>
        <dbReference type="Proteomes" id="UP000235145"/>
    </source>
</evidence>
<accession>A0A9R1XVQ2</accession>
<organism evidence="2 3">
    <name type="scientific">Lactuca sativa</name>
    <name type="common">Garden lettuce</name>
    <dbReference type="NCBI Taxonomy" id="4236"/>
    <lineage>
        <taxon>Eukaryota</taxon>
        <taxon>Viridiplantae</taxon>
        <taxon>Streptophyta</taxon>
        <taxon>Embryophyta</taxon>
        <taxon>Tracheophyta</taxon>
        <taxon>Spermatophyta</taxon>
        <taxon>Magnoliopsida</taxon>
        <taxon>eudicotyledons</taxon>
        <taxon>Gunneridae</taxon>
        <taxon>Pentapetalae</taxon>
        <taxon>asterids</taxon>
        <taxon>campanulids</taxon>
        <taxon>Asterales</taxon>
        <taxon>Asteraceae</taxon>
        <taxon>Cichorioideae</taxon>
        <taxon>Cichorieae</taxon>
        <taxon>Lactucinae</taxon>
        <taxon>Lactuca</taxon>
    </lineage>
</organism>
<proteinExistence type="predicted"/>
<feature type="region of interest" description="Disordered" evidence="1">
    <location>
        <begin position="1"/>
        <end position="38"/>
    </location>
</feature>
<dbReference type="Proteomes" id="UP000235145">
    <property type="component" value="Unassembled WGS sequence"/>
</dbReference>
<sequence length="108" mass="11118">MESVENHPGYVGGDEVNYPSVSGVKSPDNQGENRTNDEEVLNLMGHGKDGFTLAISGGGSVGMGVSHEAEIQGSDGLIHRSGSDVGNFSVAGVEGNEMKRSPVMSLVG</sequence>
<dbReference type="EMBL" id="NBSK02000001">
    <property type="protein sequence ID" value="KAJ0227664.1"/>
    <property type="molecule type" value="Genomic_DNA"/>
</dbReference>
<comment type="caution">
    <text evidence="2">The sequence shown here is derived from an EMBL/GenBank/DDBJ whole genome shotgun (WGS) entry which is preliminary data.</text>
</comment>